<dbReference type="Proteomes" id="UP000248889">
    <property type="component" value="Unassembled WGS sequence"/>
</dbReference>
<dbReference type="Pfam" id="PF13581">
    <property type="entry name" value="HATPase_c_2"/>
    <property type="match status" value="1"/>
</dbReference>
<comment type="caution">
    <text evidence="4">The sequence shown here is derived from an EMBL/GenBank/DDBJ whole genome shotgun (WGS) entry which is preliminary data.</text>
</comment>
<dbReference type="GO" id="GO:0005524">
    <property type="term" value="F:ATP binding"/>
    <property type="evidence" value="ECO:0007669"/>
    <property type="project" value="UniProtKB-KW"/>
</dbReference>
<evidence type="ECO:0000256" key="2">
    <source>
        <dbReference type="SAM" id="MobiDB-lite"/>
    </source>
</evidence>
<dbReference type="InterPro" id="IPR036890">
    <property type="entry name" value="HATPase_C_sf"/>
</dbReference>
<dbReference type="OrthoDB" id="3873601at2"/>
<name>A0A2X0KFS6_9ACTN</name>
<keyword evidence="5" id="KW-1185">Reference proteome</keyword>
<dbReference type="CDD" id="cd16936">
    <property type="entry name" value="HATPase_RsbW-like"/>
    <property type="match status" value="1"/>
</dbReference>
<organism evidence="4 5">
    <name type="scientific">Streptacidiphilus pinicola</name>
    <dbReference type="NCBI Taxonomy" id="2219663"/>
    <lineage>
        <taxon>Bacteria</taxon>
        <taxon>Bacillati</taxon>
        <taxon>Actinomycetota</taxon>
        <taxon>Actinomycetes</taxon>
        <taxon>Kitasatosporales</taxon>
        <taxon>Streptomycetaceae</taxon>
        <taxon>Streptacidiphilus</taxon>
    </lineage>
</organism>
<accession>A0A2X0KFS6</accession>
<keyword evidence="4" id="KW-0067">ATP-binding</keyword>
<dbReference type="AlphaFoldDB" id="A0A2X0KFS6"/>
<protein>
    <submittedName>
        <fullName evidence="4">ATP-binding protein</fullName>
    </submittedName>
</protein>
<dbReference type="Gene3D" id="3.30.565.10">
    <property type="entry name" value="Histidine kinase-like ATPase, C-terminal domain"/>
    <property type="match status" value="1"/>
</dbReference>
<evidence type="ECO:0000313" key="4">
    <source>
        <dbReference type="EMBL" id="RAG85949.1"/>
    </source>
</evidence>
<evidence type="ECO:0000256" key="1">
    <source>
        <dbReference type="ARBA" id="ARBA00022527"/>
    </source>
</evidence>
<dbReference type="InterPro" id="IPR003594">
    <property type="entry name" value="HATPase_dom"/>
</dbReference>
<dbReference type="SUPFAM" id="SSF55874">
    <property type="entry name" value="ATPase domain of HSP90 chaperone/DNA topoisomerase II/histidine kinase"/>
    <property type="match status" value="1"/>
</dbReference>
<keyword evidence="1" id="KW-0418">Kinase</keyword>
<dbReference type="PANTHER" id="PTHR35526:SF3">
    <property type="entry name" value="ANTI-SIGMA-F FACTOR RSBW"/>
    <property type="match status" value="1"/>
</dbReference>
<dbReference type="RefSeq" id="WP_111500389.1">
    <property type="nucleotide sequence ID" value="NZ_QKYN01000036.1"/>
</dbReference>
<feature type="region of interest" description="Disordered" evidence="2">
    <location>
        <begin position="1"/>
        <end position="26"/>
    </location>
</feature>
<dbReference type="PANTHER" id="PTHR35526">
    <property type="entry name" value="ANTI-SIGMA-F FACTOR RSBW-RELATED"/>
    <property type="match status" value="1"/>
</dbReference>
<feature type="domain" description="Histidine kinase/HSP90-like ATPase" evidence="3">
    <location>
        <begin position="33"/>
        <end position="147"/>
    </location>
</feature>
<proteinExistence type="predicted"/>
<reference evidence="4 5" key="1">
    <citation type="submission" date="2018-06" db="EMBL/GenBank/DDBJ databases">
        <title>Streptacidiphilus pinicola sp. nov., isolated from pine grove soil.</title>
        <authorList>
            <person name="Roh S.G."/>
            <person name="Park S."/>
            <person name="Kim M.-K."/>
            <person name="Yun B.-R."/>
            <person name="Park J."/>
            <person name="Kim M.J."/>
            <person name="Kim Y.S."/>
            <person name="Kim S.B."/>
        </authorList>
    </citation>
    <scope>NUCLEOTIDE SEQUENCE [LARGE SCALE GENOMIC DNA]</scope>
    <source>
        <strain evidence="4 5">MMS16-CNU450</strain>
    </source>
</reference>
<keyword evidence="1" id="KW-0808">Transferase</keyword>
<keyword evidence="4" id="KW-0547">Nucleotide-binding</keyword>
<evidence type="ECO:0000313" key="5">
    <source>
        <dbReference type="Proteomes" id="UP000248889"/>
    </source>
</evidence>
<gene>
    <name evidence="4" type="ORF">DN069_09240</name>
</gene>
<evidence type="ECO:0000259" key="3">
    <source>
        <dbReference type="Pfam" id="PF13581"/>
    </source>
</evidence>
<sequence>MVITDAPGLVVSRPRPRSAQTSGSASGAVCAMSAVPSAVPALRRFARAAARRWAVPAEGIDTLALVVSELATNVVLHSGSPEITLLLRHSGAELTVEVADAGRWQDRSMPRLSAEDADAPCGRGLDLVTSLAGRWLASLSPIGTRVVVSLPLTEATE</sequence>
<keyword evidence="1" id="KW-0723">Serine/threonine-protein kinase</keyword>
<dbReference type="EMBL" id="QKYN01000036">
    <property type="protein sequence ID" value="RAG85949.1"/>
    <property type="molecule type" value="Genomic_DNA"/>
</dbReference>
<dbReference type="GO" id="GO:0004674">
    <property type="term" value="F:protein serine/threonine kinase activity"/>
    <property type="evidence" value="ECO:0007669"/>
    <property type="project" value="UniProtKB-KW"/>
</dbReference>
<dbReference type="InterPro" id="IPR050267">
    <property type="entry name" value="Anti-sigma-factor_SerPK"/>
</dbReference>